<dbReference type="InterPro" id="IPR016867">
    <property type="entry name" value="GcvR"/>
</dbReference>
<dbReference type="PIRSF" id="PIRSF028103">
    <property type="entry name" value="GcvR"/>
    <property type="match status" value="1"/>
</dbReference>
<dbReference type="SUPFAM" id="SSF55021">
    <property type="entry name" value="ACT-like"/>
    <property type="match status" value="2"/>
</dbReference>
<proteinExistence type="predicted"/>
<dbReference type="CDD" id="cd02116">
    <property type="entry name" value="ACT"/>
    <property type="match status" value="1"/>
</dbReference>
<dbReference type="Pfam" id="PF13740">
    <property type="entry name" value="ACT_6"/>
    <property type="match status" value="1"/>
</dbReference>
<name>Q12L12_SHEDO</name>
<keyword evidence="1" id="KW-0963">Cytoplasm</keyword>
<dbReference type="InterPro" id="IPR002912">
    <property type="entry name" value="ACT_dom"/>
</dbReference>
<dbReference type="PROSITE" id="PS51671">
    <property type="entry name" value="ACT"/>
    <property type="match status" value="1"/>
</dbReference>
<dbReference type="InterPro" id="IPR045865">
    <property type="entry name" value="ACT-like_dom_sf"/>
</dbReference>
<keyword evidence="1" id="KW-0804">Transcription</keyword>
<reference evidence="3 4" key="1">
    <citation type="submission" date="2006-03" db="EMBL/GenBank/DDBJ databases">
        <title>Complete sequence of Shewanella denitrificans OS217.</title>
        <authorList>
            <consortium name="US DOE Joint Genome Institute"/>
            <person name="Copeland A."/>
            <person name="Lucas S."/>
            <person name="Lapidus A."/>
            <person name="Barry K."/>
            <person name="Detter J.C."/>
            <person name="Glavina del Rio T."/>
            <person name="Hammon N."/>
            <person name="Israni S."/>
            <person name="Dalin E."/>
            <person name="Tice H."/>
            <person name="Pitluck S."/>
            <person name="Brettin T."/>
            <person name="Bruce D."/>
            <person name="Han C."/>
            <person name="Tapia R."/>
            <person name="Gilna P."/>
            <person name="Kiss H."/>
            <person name="Schmutz J."/>
            <person name="Larimer F."/>
            <person name="Land M."/>
            <person name="Hauser L."/>
            <person name="Kyrpides N."/>
            <person name="Lykidis A."/>
            <person name="Richardson P."/>
        </authorList>
    </citation>
    <scope>NUCLEOTIDE SEQUENCE [LARGE SCALE GENOMIC DNA]</scope>
    <source>
        <strain evidence="4">OS217 / ATCC BAA-1090 / DSM 15013</strain>
    </source>
</reference>
<evidence type="ECO:0000313" key="4">
    <source>
        <dbReference type="Proteomes" id="UP000001982"/>
    </source>
</evidence>
<organism evidence="3 4">
    <name type="scientific">Shewanella denitrificans (strain OS217 / ATCC BAA-1090 / DSM 15013)</name>
    <dbReference type="NCBI Taxonomy" id="318161"/>
    <lineage>
        <taxon>Bacteria</taxon>
        <taxon>Pseudomonadati</taxon>
        <taxon>Pseudomonadota</taxon>
        <taxon>Gammaproteobacteria</taxon>
        <taxon>Alteromonadales</taxon>
        <taxon>Shewanellaceae</taxon>
        <taxon>Shewanella</taxon>
    </lineage>
</organism>
<dbReference type="EMBL" id="CP000302">
    <property type="protein sequence ID" value="ABE55864.1"/>
    <property type="molecule type" value="Genomic_DNA"/>
</dbReference>
<dbReference type="OrthoDB" id="12860at2"/>
<dbReference type="HOGENOM" id="CLU_095322_2_1_6"/>
<evidence type="ECO:0000259" key="2">
    <source>
        <dbReference type="PROSITE" id="PS51671"/>
    </source>
</evidence>
<dbReference type="GO" id="GO:0005737">
    <property type="term" value="C:cytoplasm"/>
    <property type="evidence" value="ECO:0007669"/>
    <property type="project" value="UniProtKB-SubCell"/>
</dbReference>
<keyword evidence="1" id="KW-0678">Repressor</keyword>
<evidence type="ECO:0000313" key="3">
    <source>
        <dbReference type="EMBL" id="ABE55864.1"/>
    </source>
</evidence>
<comment type="subcellular location">
    <subcellularLocation>
        <location evidence="1">Cytoplasm</location>
    </subcellularLocation>
</comment>
<dbReference type="RefSeq" id="WP_011497015.1">
    <property type="nucleotide sequence ID" value="NC_007954.1"/>
</dbReference>
<dbReference type="AlphaFoldDB" id="Q12L12"/>
<accession>Q12L12</accession>
<dbReference type="GO" id="GO:0006355">
    <property type="term" value="P:regulation of DNA-templated transcription"/>
    <property type="evidence" value="ECO:0007669"/>
    <property type="project" value="UniProtKB-UniRule"/>
</dbReference>
<dbReference type="Gene3D" id="3.30.70.260">
    <property type="match status" value="2"/>
</dbReference>
<dbReference type="KEGG" id="sdn:Sden_2585"/>
<dbReference type="STRING" id="318161.Sden_2585"/>
<dbReference type="PANTHER" id="PTHR34875">
    <property type="entry name" value="UPF0237 PROTEIN MJ1558"/>
    <property type="match status" value="1"/>
</dbReference>
<dbReference type="PANTHER" id="PTHR34875:SF6">
    <property type="entry name" value="UPF0237 PROTEIN MJ1558"/>
    <property type="match status" value="1"/>
</dbReference>
<sequence length="168" mass="18568">MVRYLITLQATDRKGLVEQIANTISHHGGNWLDSEMRHIEGVFAAILQLEIDEQKWDELLEALECLEGLSLTFAKTSITPKPIKRLSYNLVAYDRPGLVLEISNKISALGINIEEFSSQFETASHTGVALFRATFGLGLTDPSQEALLTESLYAMGDDVVLDKLSKSA</sequence>
<dbReference type="eggNOG" id="COG2716">
    <property type="taxonomic scope" value="Bacteria"/>
</dbReference>
<dbReference type="InterPro" id="IPR050990">
    <property type="entry name" value="UPF0237/GcvR_regulator"/>
</dbReference>
<gene>
    <name evidence="3" type="ordered locus">Sden_2585</name>
</gene>
<evidence type="ECO:0000256" key="1">
    <source>
        <dbReference type="PIRNR" id="PIRNR028103"/>
    </source>
</evidence>
<dbReference type="Proteomes" id="UP000001982">
    <property type="component" value="Chromosome"/>
</dbReference>
<keyword evidence="4" id="KW-1185">Reference proteome</keyword>
<protein>
    <recommendedName>
        <fullName evidence="1">Glycine cleavage system transcriptional repressor</fullName>
    </recommendedName>
</protein>
<feature type="domain" description="ACT" evidence="2">
    <location>
        <begin position="5"/>
        <end position="81"/>
    </location>
</feature>